<accession>A0A455BIT5</accession>
<feature type="region of interest" description="Disordered" evidence="3">
    <location>
        <begin position="277"/>
        <end position="297"/>
    </location>
</feature>
<dbReference type="Proteomes" id="UP000248484">
    <property type="component" value="Chromosome 3"/>
</dbReference>
<dbReference type="OrthoDB" id="435430at2759"/>
<evidence type="ECO:0000313" key="5">
    <source>
        <dbReference type="Proteomes" id="UP000248484"/>
    </source>
</evidence>
<evidence type="ECO:0000256" key="2">
    <source>
        <dbReference type="SAM" id="Coils"/>
    </source>
</evidence>
<dbReference type="Gene3D" id="1.20.1270.60">
    <property type="entry name" value="Arfaptin homology (AH) domain/BAR domain"/>
    <property type="match status" value="1"/>
</dbReference>
<dbReference type="Gene3D" id="2.30.29.30">
    <property type="entry name" value="Pleckstrin-homology domain (PH domain)/Phosphotyrosine-binding domain (PTB)"/>
    <property type="match status" value="1"/>
</dbReference>
<dbReference type="STRING" id="9755.ENSPCTP00005011181"/>
<dbReference type="PROSITE" id="PS50003">
    <property type="entry name" value="PH_DOMAIN"/>
    <property type="match status" value="1"/>
</dbReference>
<dbReference type="InterPro" id="IPR004148">
    <property type="entry name" value="BAR_dom"/>
</dbReference>
<dbReference type="Gene3D" id="3.30.300.90">
    <property type="entry name" value="BolA-like"/>
    <property type="match status" value="1"/>
</dbReference>
<dbReference type="FunFam" id="1.20.1270.60:FF:000036">
    <property type="entry name" value="Arf-GAP with SH3 domain, ANK repeat and PH domain-containing protein 3"/>
    <property type="match status" value="1"/>
</dbReference>
<dbReference type="InParanoid" id="A0A455BIT5"/>
<reference evidence="6" key="1">
    <citation type="submission" date="2025-08" db="UniProtKB">
        <authorList>
            <consortium name="RefSeq"/>
        </authorList>
    </citation>
    <scope>IDENTIFICATION</scope>
    <source>
        <tissue evidence="6">Muscle</tissue>
    </source>
</reference>
<keyword evidence="2" id="KW-0175">Coiled coil</keyword>
<dbReference type="InterPro" id="IPR043593">
    <property type="entry name" value="ASAP"/>
</dbReference>
<dbReference type="AlphaFoldDB" id="A0A455BIT5"/>
<dbReference type="CTD" id="55616"/>
<dbReference type="InterPro" id="IPR011993">
    <property type="entry name" value="PH-like_dom_sf"/>
</dbReference>
<dbReference type="CDD" id="cd07640">
    <property type="entry name" value="BAR_ASAP3"/>
    <property type="match status" value="1"/>
</dbReference>
<dbReference type="InterPro" id="IPR037844">
    <property type="entry name" value="PH_ASAP"/>
</dbReference>
<protein>
    <submittedName>
        <fullName evidence="6">Arf-GAP with SH3 domain, ANK repeat and PH domain-containing protein 3</fullName>
    </submittedName>
</protein>
<dbReference type="Gene3D" id="3.40.50.300">
    <property type="entry name" value="P-loop containing nucleotide triphosphate hydrolases"/>
    <property type="match status" value="1"/>
</dbReference>
<dbReference type="InterPro" id="IPR027417">
    <property type="entry name" value="P-loop_NTPase"/>
</dbReference>
<dbReference type="KEGG" id="pcad:102982090"/>
<dbReference type="CDD" id="cd13251">
    <property type="entry name" value="PH_ASAP"/>
    <property type="match status" value="1"/>
</dbReference>
<gene>
    <name evidence="6" type="primary">ASAP3</name>
</gene>
<dbReference type="InterPro" id="IPR028775">
    <property type="entry name" value="BAR_ASAP3"/>
</dbReference>
<dbReference type="SMART" id="SM00233">
    <property type="entry name" value="PH"/>
    <property type="match status" value="1"/>
</dbReference>
<dbReference type="GO" id="GO:0005737">
    <property type="term" value="C:cytoplasm"/>
    <property type="evidence" value="ECO:0007669"/>
    <property type="project" value="InterPro"/>
</dbReference>
<organism evidence="5 6">
    <name type="scientific">Physeter macrocephalus</name>
    <name type="common">Sperm whale</name>
    <name type="synonym">Physeter catodon</name>
    <dbReference type="NCBI Taxonomy" id="9755"/>
    <lineage>
        <taxon>Eukaryota</taxon>
        <taxon>Metazoa</taxon>
        <taxon>Chordata</taxon>
        <taxon>Craniata</taxon>
        <taxon>Vertebrata</taxon>
        <taxon>Euteleostomi</taxon>
        <taxon>Mammalia</taxon>
        <taxon>Eutheria</taxon>
        <taxon>Laurasiatheria</taxon>
        <taxon>Artiodactyla</taxon>
        <taxon>Whippomorpha</taxon>
        <taxon>Cetacea</taxon>
        <taxon>Odontoceti</taxon>
        <taxon>Physeteridae</taxon>
        <taxon>Physeter</taxon>
    </lineage>
</organism>
<evidence type="ECO:0000313" key="6">
    <source>
        <dbReference type="RefSeq" id="XP_028343851.1"/>
    </source>
</evidence>
<dbReference type="InterPro" id="IPR001849">
    <property type="entry name" value="PH_domain"/>
</dbReference>
<dbReference type="SUPFAM" id="SSF103657">
    <property type="entry name" value="BAR/IMD domain-like"/>
    <property type="match status" value="1"/>
</dbReference>
<dbReference type="GO" id="GO:0001726">
    <property type="term" value="C:ruffle"/>
    <property type="evidence" value="ECO:0007669"/>
    <property type="project" value="TreeGrafter"/>
</dbReference>
<evidence type="ECO:0000256" key="3">
    <source>
        <dbReference type="SAM" id="MobiDB-lite"/>
    </source>
</evidence>
<dbReference type="InterPro" id="IPR027267">
    <property type="entry name" value="AH/BAR_dom_sf"/>
</dbReference>
<proteinExistence type="predicted"/>
<feature type="coiled-coil region" evidence="2">
    <location>
        <begin position="144"/>
        <end position="171"/>
    </location>
</feature>
<dbReference type="PANTHER" id="PTHR45854:SF1">
    <property type="entry name" value="ARF-GAP WITH SH3 DOMAIN, ANK REPEAT AND PH DOMAIN-CONTAINING PROTEIN 3"/>
    <property type="match status" value="1"/>
</dbReference>
<dbReference type="PANTHER" id="PTHR45854">
    <property type="entry name" value="ASAP FAMILY MEMBER"/>
    <property type="match status" value="1"/>
</dbReference>
<dbReference type="GeneID" id="102982090"/>
<evidence type="ECO:0000256" key="1">
    <source>
        <dbReference type="ARBA" id="ARBA00023043"/>
    </source>
</evidence>
<keyword evidence="5" id="KW-1185">Reference proteome</keyword>
<dbReference type="SUPFAM" id="SSF50729">
    <property type="entry name" value="PH domain-like"/>
    <property type="match status" value="1"/>
</dbReference>
<name>A0A455BIT5_PHYMC</name>
<dbReference type="GO" id="GO:0005096">
    <property type="term" value="F:GTPase activator activity"/>
    <property type="evidence" value="ECO:0007669"/>
    <property type="project" value="InterPro"/>
</dbReference>
<dbReference type="InterPro" id="IPR036065">
    <property type="entry name" value="BolA-like_sf"/>
</dbReference>
<dbReference type="FunFam" id="2.30.29.30:FF:000012">
    <property type="entry name" value="Arf-GAP with SH3 domain, ANK repeat and PH domain-containing protein 2"/>
    <property type="match status" value="1"/>
</dbReference>
<dbReference type="GO" id="GO:0051492">
    <property type="term" value="P:regulation of stress fiber assembly"/>
    <property type="evidence" value="ECO:0007669"/>
    <property type="project" value="TreeGrafter"/>
</dbReference>
<dbReference type="Pfam" id="PF00169">
    <property type="entry name" value="PH"/>
    <property type="match status" value="1"/>
</dbReference>
<dbReference type="GO" id="GO:0005925">
    <property type="term" value="C:focal adhesion"/>
    <property type="evidence" value="ECO:0007669"/>
    <property type="project" value="InterPro"/>
</dbReference>
<evidence type="ECO:0000259" key="4">
    <source>
        <dbReference type="PROSITE" id="PS50003"/>
    </source>
</evidence>
<feature type="domain" description="PH" evidence="4">
    <location>
        <begin position="302"/>
        <end position="394"/>
    </location>
</feature>
<keyword evidence="1" id="KW-0040">ANK repeat</keyword>
<dbReference type="Pfam" id="PF16746">
    <property type="entry name" value="BAR_3"/>
    <property type="match status" value="1"/>
</dbReference>
<dbReference type="RefSeq" id="XP_028343851.1">
    <property type="nucleotide sequence ID" value="XM_028488050.2"/>
</dbReference>
<sequence>MPEQLSVAEFLAVTAEDLSSPAGAAAFAAKMPRCRGAALAREEMLEGDQAILQRIKKAVRAIHSSGLGHVENEEQYREAVESLGNSHLSQNSHELSTGFLNLAVFTREVAALFKNLVQNLNNIVSFPLDSLLKGQLRDGRQDSKKQLEKAWKDYEAKMARLEKERDRARVTGGSAGEVAQDTQRERRVFQLHMCEYLLKAGESQMKQGPDFLQSLIKFFHAQHNFFQDGWKAAQSLSPFIEKLAASVHALHQAQEEELQKLTQLRDSLRGTLQLESREETLSRKNSGGGYSIHQHQGNKQFGTEKVGFLYKKSDGIRRVWQKRKCGVKYGCLTISHSTINRPPVKLTLLTCQVRPNPEEKKCFDLVTHNRTYHFQAEDEHECEAWVSVLQNSKDDAGSGTISPTKAICMKLGPTLHPEVLELLTESSDHISHRAVEVHFRAAVVGSRFQGLSPLQCSSQHGQEINTVVISHGDSGKSTTNEHLTYKCGGVNKRSIERA</sequence>
<dbReference type="GO" id="GO:0016477">
    <property type="term" value="P:cell migration"/>
    <property type="evidence" value="ECO:0007669"/>
    <property type="project" value="InterPro"/>
</dbReference>